<keyword evidence="1" id="KW-0238">DNA-binding</keyword>
<evidence type="ECO:0000313" key="2">
    <source>
        <dbReference type="Proteomes" id="UP001202134"/>
    </source>
</evidence>
<reference evidence="1 2" key="1">
    <citation type="submission" date="2022-01" db="EMBL/GenBank/DDBJ databases">
        <title>Whole genome-based taxonomy of the Shewanellaceae.</title>
        <authorList>
            <person name="Martin-Rodriguez A.J."/>
        </authorList>
    </citation>
    <scope>NUCLEOTIDE SEQUENCE [LARGE SCALE GENOMIC DNA]</scope>
    <source>
        <strain evidence="1 2">DSM 24955</strain>
    </source>
</reference>
<dbReference type="GO" id="GO:0003677">
    <property type="term" value="F:DNA binding"/>
    <property type="evidence" value="ECO:0007669"/>
    <property type="project" value="UniProtKB-KW"/>
</dbReference>
<accession>A0ABT0KUK6</accession>
<name>A0ABT0KUK6_9GAMM</name>
<dbReference type="EMBL" id="JAKIKU010000015">
    <property type="protein sequence ID" value="MCL1047526.1"/>
    <property type="molecule type" value="Genomic_DNA"/>
</dbReference>
<organism evidence="1 2">
    <name type="scientific">Shewanella electrodiphila</name>
    <dbReference type="NCBI Taxonomy" id="934143"/>
    <lineage>
        <taxon>Bacteria</taxon>
        <taxon>Pseudomonadati</taxon>
        <taxon>Pseudomonadota</taxon>
        <taxon>Gammaproteobacteria</taxon>
        <taxon>Alteromonadales</taxon>
        <taxon>Shewanellaceae</taxon>
        <taxon>Shewanella</taxon>
    </lineage>
</organism>
<dbReference type="Proteomes" id="UP001202134">
    <property type="component" value="Unassembled WGS sequence"/>
</dbReference>
<keyword evidence="2" id="KW-1185">Reference proteome</keyword>
<protein>
    <submittedName>
        <fullName evidence="1">DNA-binding protein</fullName>
    </submittedName>
</protein>
<dbReference type="RefSeq" id="WP_248956854.1">
    <property type="nucleotide sequence ID" value="NZ_JAKIKU010000015.1"/>
</dbReference>
<gene>
    <name evidence="1" type="ORF">L2737_19680</name>
</gene>
<sequence>MNIKPLARLLTQKQVCESLGVGRTWLWRAETEGRYPKGTRYSKRCVRYRADLHEQFINGTLGDAANDDC</sequence>
<comment type="caution">
    <text evidence="1">The sequence shown here is derived from an EMBL/GenBank/DDBJ whole genome shotgun (WGS) entry which is preliminary data.</text>
</comment>
<evidence type="ECO:0000313" key="1">
    <source>
        <dbReference type="EMBL" id="MCL1047526.1"/>
    </source>
</evidence>
<proteinExistence type="predicted"/>